<evidence type="ECO:0000313" key="1">
    <source>
        <dbReference type="EMBL" id="GIX81915.1"/>
    </source>
</evidence>
<evidence type="ECO:0000313" key="2">
    <source>
        <dbReference type="Proteomes" id="UP001054945"/>
    </source>
</evidence>
<name>A0AAV4NC67_CAEEX</name>
<protein>
    <submittedName>
        <fullName evidence="1">Uncharacterized protein</fullName>
    </submittedName>
</protein>
<dbReference type="Proteomes" id="UP001054945">
    <property type="component" value="Unassembled WGS sequence"/>
</dbReference>
<accession>A0AAV4NC67</accession>
<gene>
    <name evidence="1" type="ORF">CEXT_273161</name>
</gene>
<keyword evidence="2" id="KW-1185">Reference proteome</keyword>
<dbReference type="EMBL" id="BPLR01003183">
    <property type="protein sequence ID" value="GIX81915.1"/>
    <property type="molecule type" value="Genomic_DNA"/>
</dbReference>
<organism evidence="1 2">
    <name type="scientific">Caerostris extrusa</name>
    <name type="common">Bark spider</name>
    <name type="synonym">Caerostris bankana</name>
    <dbReference type="NCBI Taxonomy" id="172846"/>
    <lineage>
        <taxon>Eukaryota</taxon>
        <taxon>Metazoa</taxon>
        <taxon>Ecdysozoa</taxon>
        <taxon>Arthropoda</taxon>
        <taxon>Chelicerata</taxon>
        <taxon>Arachnida</taxon>
        <taxon>Araneae</taxon>
        <taxon>Araneomorphae</taxon>
        <taxon>Entelegynae</taxon>
        <taxon>Araneoidea</taxon>
        <taxon>Araneidae</taxon>
        <taxon>Caerostris</taxon>
    </lineage>
</organism>
<comment type="caution">
    <text evidence="1">The sequence shown here is derived from an EMBL/GenBank/DDBJ whole genome shotgun (WGS) entry which is preliminary data.</text>
</comment>
<proteinExistence type="predicted"/>
<reference evidence="1 2" key="1">
    <citation type="submission" date="2021-06" db="EMBL/GenBank/DDBJ databases">
        <title>Caerostris extrusa draft genome.</title>
        <authorList>
            <person name="Kono N."/>
            <person name="Arakawa K."/>
        </authorList>
    </citation>
    <scope>NUCLEOTIDE SEQUENCE [LARGE SCALE GENOMIC DNA]</scope>
</reference>
<sequence length="121" mass="13667">MSHFYPRVAQENVLVWWYYLLHSVTVVRNMNKTNLIPVVPDTNLIPVVPDTNLIPVVPDTNLIPVVPDTKLIPVVPDTNLIPVVPDTNLIPVVPKVEELANRPSGRYKSGNMNIYNSLYKK</sequence>
<dbReference type="AlphaFoldDB" id="A0AAV4NC67"/>